<sequence>MAVNMRGAVFHALTVNQFDVPLVWELMERAEWLRGLDREEARTRLQGKIVATLFYEPSTRTRLSFESAVLRLGGSVVGAENARESSSSKKGETLEDVFRVVGCYADAIVIRHHDPHELDRAARFSPVPIVNAGAGSGEHPTQALLDVYTIWRELGRIEHLTIAVMGDLKYGRTVHSLLRLLAKFPGVRVRLFHPAPLGLPDDLASELAASGLSLERAPDLASAIRGADVVYQTRIQFERLTGEVDPNAASLYALTKAHLALLPDHARILHPLPRVGEIAPEVDEDVRAAYFRQVENGLYMRMALLDAMLGGERR</sequence>
<dbReference type="AlphaFoldDB" id="F8IH89"/>
<evidence type="ECO:0000256" key="3">
    <source>
        <dbReference type="ARBA" id="ARBA00013008"/>
    </source>
</evidence>
<reference evidence="12 13" key="1">
    <citation type="journal article" date="2011" name="J. Bacteriol.">
        <title>Complete Genome Sequence of Alicyclobacillus acidocaldarius Strain Tc-4-1.</title>
        <authorList>
            <person name="Chen Y."/>
            <person name="He Y."/>
            <person name="Zhang B."/>
            <person name="Yang J."/>
            <person name="Li W."/>
            <person name="Dong Z."/>
            <person name="Hu S."/>
        </authorList>
    </citation>
    <scope>NUCLEOTIDE SEQUENCE [LARGE SCALE GENOMIC DNA]</scope>
    <source>
        <strain evidence="12 13">Tc-4-1</strain>
    </source>
</reference>
<evidence type="ECO:0000256" key="7">
    <source>
        <dbReference type="ARBA" id="ARBA00048859"/>
    </source>
</evidence>
<dbReference type="UniPathway" id="UPA00070">
    <property type="reaction ID" value="UER00116"/>
</dbReference>
<dbReference type="PRINTS" id="PR00101">
    <property type="entry name" value="ATCASE"/>
</dbReference>
<dbReference type="GO" id="GO:0006207">
    <property type="term" value="P:'de novo' pyrimidine nucleobase biosynthetic process"/>
    <property type="evidence" value="ECO:0007669"/>
    <property type="project" value="InterPro"/>
</dbReference>
<dbReference type="NCBIfam" id="NF002032">
    <property type="entry name" value="PRK00856.1"/>
    <property type="match status" value="1"/>
</dbReference>
<evidence type="ECO:0000256" key="6">
    <source>
        <dbReference type="ARBA" id="ARBA00043884"/>
    </source>
</evidence>
<dbReference type="FunFam" id="3.40.50.1370:FF:000002">
    <property type="entry name" value="Aspartate carbamoyltransferase 2"/>
    <property type="match status" value="1"/>
</dbReference>
<evidence type="ECO:0000259" key="11">
    <source>
        <dbReference type="Pfam" id="PF02729"/>
    </source>
</evidence>
<evidence type="ECO:0000259" key="10">
    <source>
        <dbReference type="Pfam" id="PF00185"/>
    </source>
</evidence>
<dbReference type="KEGG" id="aad:TC41_1232"/>
<feature type="domain" description="Aspartate/ornithine carbamoyltransferase carbamoyl-P binding" evidence="11">
    <location>
        <begin position="11"/>
        <end position="151"/>
    </location>
</feature>
<accession>F8IH89</accession>
<evidence type="ECO:0000313" key="13">
    <source>
        <dbReference type="Proteomes" id="UP000000292"/>
    </source>
</evidence>
<dbReference type="InterPro" id="IPR006132">
    <property type="entry name" value="Asp/Orn_carbamoyltranf_P-bd"/>
</dbReference>
<dbReference type="GO" id="GO:0016597">
    <property type="term" value="F:amino acid binding"/>
    <property type="evidence" value="ECO:0007669"/>
    <property type="project" value="InterPro"/>
</dbReference>
<dbReference type="EMBL" id="CP002902">
    <property type="protein sequence ID" value="AEJ43174.1"/>
    <property type="molecule type" value="Genomic_DNA"/>
</dbReference>
<evidence type="ECO:0000256" key="4">
    <source>
        <dbReference type="ARBA" id="ARBA00022679"/>
    </source>
</evidence>
<keyword evidence="4 9" id="KW-0808">Transferase</keyword>
<dbReference type="EC" id="2.1.3.2" evidence="3 8"/>
<organism evidence="12 13">
    <name type="scientific">Alicyclobacillus acidocaldarius (strain Tc-4-1)</name>
    <name type="common">Bacillus acidocaldarius</name>
    <dbReference type="NCBI Taxonomy" id="1048834"/>
    <lineage>
        <taxon>Bacteria</taxon>
        <taxon>Bacillati</taxon>
        <taxon>Bacillota</taxon>
        <taxon>Bacilli</taxon>
        <taxon>Bacillales</taxon>
        <taxon>Alicyclobacillaceae</taxon>
        <taxon>Alicyclobacillus</taxon>
    </lineage>
</organism>
<reference evidence="13" key="2">
    <citation type="submission" date="2011-06" db="EMBL/GenBank/DDBJ databases">
        <title>The complete genome sequence of Alicyclobacillus acidocaldarius sp. Tc-4-1.</title>
        <authorList>
            <person name="Chen Y."/>
            <person name="He Y."/>
            <person name="Dong Z."/>
            <person name="Hu S."/>
        </authorList>
    </citation>
    <scope>NUCLEOTIDE SEQUENCE [LARGE SCALE GENOMIC DNA]</scope>
    <source>
        <strain evidence="13">Tc-4-1</strain>
    </source>
</reference>
<dbReference type="NCBIfam" id="TIGR00670">
    <property type="entry name" value="asp_carb_tr"/>
    <property type="match status" value="1"/>
</dbReference>
<dbReference type="HOGENOM" id="CLU_043846_1_1_9"/>
<dbReference type="InterPro" id="IPR006130">
    <property type="entry name" value="Asp/Orn_carbamoylTrfase"/>
</dbReference>
<dbReference type="PANTHER" id="PTHR45753">
    <property type="entry name" value="ORNITHINE CARBAMOYLTRANSFERASE, MITOCHONDRIAL"/>
    <property type="match status" value="1"/>
</dbReference>
<dbReference type="STRING" id="1048834.TC41_1232"/>
<keyword evidence="5" id="KW-0665">Pyrimidine biosynthesis</keyword>
<dbReference type="Pfam" id="PF00185">
    <property type="entry name" value="OTCace"/>
    <property type="match status" value="1"/>
</dbReference>
<dbReference type="PANTHER" id="PTHR45753:SF6">
    <property type="entry name" value="ASPARTATE CARBAMOYLTRANSFERASE"/>
    <property type="match status" value="1"/>
</dbReference>
<dbReference type="InterPro" id="IPR006131">
    <property type="entry name" value="Asp_carbamoyltransf_Asp/Orn-bd"/>
</dbReference>
<comment type="similarity">
    <text evidence="2">Belongs to the aspartate/ornithine carbamoyltransferase superfamily. ATCase family.</text>
</comment>
<dbReference type="InterPro" id="IPR002082">
    <property type="entry name" value="Asp_carbamoyltransf"/>
</dbReference>
<evidence type="ECO:0000313" key="12">
    <source>
        <dbReference type="EMBL" id="AEJ43174.1"/>
    </source>
</evidence>
<dbReference type="PATRIC" id="fig|1048834.4.peg.1172"/>
<dbReference type="SUPFAM" id="SSF53671">
    <property type="entry name" value="Aspartate/ornithine carbamoyltransferase"/>
    <property type="match status" value="1"/>
</dbReference>
<evidence type="ECO:0000256" key="8">
    <source>
        <dbReference type="NCBIfam" id="TIGR00670"/>
    </source>
</evidence>
<dbReference type="PROSITE" id="PS00097">
    <property type="entry name" value="CARBAMOYLTRANSFERASE"/>
    <property type="match status" value="1"/>
</dbReference>
<dbReference type="Gene3D" id="3.40.50.1370">
    <property type="entry name" value="Aspartate/ornithine carbamoyltransferase"/>
    <property type="match status" value="2"/>
</dbReference>
<dbReference type="GO" id="GO:0006520">
    <property type="term" value="P:amino acid metabolic process"/>
    <property type="evidence" value="ECO:0007669"/>
    <property type="project" value="InterPro"/>
</dbReference>
<dbReference type="InterPro" id="IPR036901">
    <property type="entry name" value="Asp/Orn_carbamoylTrfase_sf"/>
</dbReference>
<dbReference type="Pfam" id="PF02729">
    <property type="entry name" value="OTCace_N"/>
    <property type="match status" value="1"/>
</dbReference>
<evidence type="ECO:0000256" key="5">
    <source>
        <dbReference type="ARBA" id="ARBA00022975"/>
    </source>
</evidence>
<dbReference type="PRINTS" id="PR00100">
    <property type="entry name" value="AOTCASE"/>
</dbReference>
<feature type="domain" description="Aspartate/ornithine carbamoyltransferase Asp/Orn-binding" evidence="10">
    <location>
        <begin position="159"/>
        <end position="307"/>
    </location>
</feature>
<comment type="pathway">
    <text evidence="1">Pyrimidine metabolism; UMP biosynthesis via de novo pathway; (S)-dihydroorotate from bicarbonate: step 2/3.</text>
</comment>
<dbReference type="GO" id="GO:0044205">
    <property type="term" value="P:'de novo' UMP biosynthetic process"/>
    <property type="evidence" value="ECO:0007669"/>
    <property type="project" value="UniProtKB-UniPathway"/>
</dbReference>
<evidence type="ECO:0000256" key="1">
    <source>
        <dbReference type="ARBA" id="ARBA00004852"/>
    </source>
</evidence>
<dbReference type="GO" id="GO:0004070">
    <property type="term" value="F:aspartate carbamoyltransferase activity"/>
    <property type="evidence" value="ECO:0007669"/>
    <property type="project" value="UniProtKB-UniRule"/>
</dbReference>
<comment type="catalytic activity">
    <reaction evidence="7">
        <text>carbamoyl phosphate + L-aspartate = N-carbamoyl-L-aspartate + phosphate + H(+)</text>
        <dbReference type="Rhea" id="RHEA:20013"/>
        <dbReference type="ChEBI" id="CHEBI:15378"/>
        <dbReference type="ChEBI" id="CHEBI:29991"/>
        <dbReference type="ChEBI" id="CHEBI:32814"/>
        <dbReference type="ChEBI" id="CHEBI:43474"/>
        <dbReference type="ChEBI" id="CHEBI:58228"/>
        <dbReference type="EC" id="2.1.3.2"/>
    </reaction>
</comment>
<evidence type="ECO:0000256" key="9">
    <source>
        <dbReference type="RuleBase" id="RU003634"/>
    </source>
</evidence>
<dbReference type="Proteomes" id="UP000000292">
    <property type="component" value="Chromosome"/>
</dbReference>
<protein>
    <recommendedName>
        <fullName evidence="3 8">Aspartate carbamoyltransferase</fullName>
        <ecNumber evidence="3 8">2.1.3.2</ecNumber>
    </recommendedName>
</protein>
<gene>
    <name evidence="12" type="primary">pyrB</name>
    <name evidence="12" type="ordered locus">TC41_1232</name>
</gene>
<dbReference type="eggNOG" id="COG0540">
    <property type="taxonomic scope" value="Bacteria"/>
</dbReference>
<comment type="function">
    <text evidence="6">Catalyzes the condensation of carbamoyl phosphate and aspartate to form carbamoyl aspartate and inorganic phosphate, the committed step in the de novo pyrimidine nucleotide biosynthesis pathway.</text>
</comment>
<proteinExistence type="inferred from homology"/>
<name>F8IH89_ALIAT</name>
<evidence type="ECO:0000256" key="2">
    <source>
        <dbReference type="ARBA" id="ARBA00008896"/>
    </source>
</evidence>